<keyword evidence="1" id="KW-1133">Transmembrane helix</keyword>
<organism evidence="2 3">
    <name type="scientific">Acanthosepion pharaonis</name>
    <name type="common">Pharaoh cuttlefish</name>
    <name type="synonym">Sepia pharaonis</name>
    <dbReference type="NCBI Taxonomy" id="158019"/>
    <lineage>
        <taxon>Eukaryota</taxon>
        <taxon>Metazoa</taxon>
        <taxon>Spiralia</taxon>
        <taxon>Lophotrochozoa</taxon>
        <taxon>Mollusca</taxon>
        <taxon>Cephalopoda</taxon>
        <taxon>Coleoidea</taxon>
        <taxon>Decapodiformes</taxon>
        <taxon>Sepiida</taxon>
        <taxon>Sepiina</taxon>
        <taxon>Sepiidae</taxon>
        <taxon>Acanthosepion</taxon>
    </lineage>
</organism>
<feature type="transmembrane region" description="Helical" evidence="1">
    <location>
        <begin position="209"/>
        <end position="232"/>
    </location>
</feature>
<feature type="transmembrane region" description="Helical" evidence="1">
    <location>
        <begin position="37"/>
        <end position="60"/>
    </location>
</feature>
<evidence type="ECO:0000313" key="3">
    <source>
        <dbReference type="Proteomes" id="UP000597762"/>
    </source>
</evidence>
<protein>
    <submittedName>
        <fullName evidence="2">Uncharacterized protein</fullName>
    </submittedName>
</protein>
<sequence>MFPLSSFLTTHSLFSSFIIFFYTFFVSKTLYSESFFLFLFLTQLSALLCANFFWGGGVYLSRLFFMNSLSTTLIFLILLSIFQFSFIVSFPVCLSLTPFLTLSLSLSLFLSLSLSLSLFLTRSFTHTRMHINLLFLSLFCVESLFGPVSLFPLFLLIHIISLPFEIFSLQTNPFFFLFFSFYLPALFLFSSCFHLFCPSFFPFISTFSNFLLSLFSSFLLLFVHILPMAPFVSRFPPPFSDPSSCQ</sequence>
<evidence type="ECO:0000256" key="1">
    <source>
        <dbReference type="SAM" id="Phobius"/>
    </source>
</evidence>
<dbReference type="EMBL" id="CAHIKZ030000430">
    <property type="protein sequence ID" value="CAE1173911.1"/>
    <property type="molecule type" value="Genomic_DNA"/>
</dbReference>
<dbReference type="AlphaFoldDB" id="A0A812BAV6"/>
<feature type="transmembrane region" description="Helical" evidence="1">
    <location>
        <begin position="98"/>
        <end position="121"/>
    </location>
</feature>
<keyword evidence="1" id="KW-0812">Transmembrane</keyword>
<gene>
    <name evidence="2" type="ORF">SPHA_12847</name>
</gene>
<comment type="caution">
    <text evidence="2">The sequence shown here is derived from an EMBL/GenBank/DDBJ whole genome shotgun (WGS) entry which is preliminary data.</text>
</comment>
<feature type="transmembrane region" description="Helical" evidence="1">
    <location>
        <begin position="7"/>
        <end position="25"/>
    </location>
</feature>
<name>A0A812BAV6_ACAPH</name>
<evidence type="ECO:0000313" key="2">
    <source>
        <dbReference type="EMBL" id="CAE1173911.1"/>
    </source>
</evidence>
<reference evidence="2" key="1">
    <citation type="submission" date="2021-01" db="EMBL/GenBank/DDBJ databases">
        <authorList>
            <person name="Li R."/>
            <person name="Bekaert M."/>
        </authorList>
    </citation>
    <scope>NUCLEOTIDE SEQUENCE</scope>
    <source>
        <strain evidence="2">Farmed</strain>
    </source>
</reference>
<feature type="transmembrane region" description="Helical" evidence="1">
    <location>
        <begin position="133"/>
        <end position="162"/>
    </location>
</feature>
<dbReference type="Proteomes" id="UP000597762">
    <property type="component" value="Unassembled WGS sequence"/>
</dbReference>
<feature type="transmembrane region" description="Helical" evidence="1">
    <location>
        <begin position="72"/>
        <end position="92"/>
    </location>
</feature>
<keyword evidence="3" id="KW-1185">Reference proteome</keyword>
<keyword evidence="1" id="KW-0472">Membrane</keyword>
<accession>A0A812BAV6</accession>
<proteinExistence type="predicted"/>
<feature type="transmembrane region" description="Helical" evidence="1">
    <location>
        <begin position="174"/>
        <end position="197"/>
    </location>
</feature>